<dbReference type="SMART" id="SM00249">
    <property type="entry name" value="PHD"/>
    <property type="match status" value="1"/>
</dbReference>
<dbReference type="CDD" id="cd15505">
    <property type="entry name" value="PHD_ING"/>
    <property type="match status" value="1"/>
</dbReference>
<comment type="function">
    <text evidence="11">Component of an histone acetyltransferase complex.</text>
</comment>
<dbReference type="GO" id="GO:0005634">
    <property type="term" value="C:nucleus"/>
    <property type="evidence" value="ECO:0007669"/>
    <property type="project" value="UniProtKB-SubCell"/>
</dbReference>
<evidence type="ECO:0000313" key="14">
    <source>
        <dbReference type="Proteomes" id="UP000887540"/>
    </source>
</evidence>
<feature type="binding site" evidence="9">
    <location>
        <position position="184"/>
    </location>
    <ligand>
        <name>Zn(2+)</name>
        <dbReference type="ChEBI" id="CHEBI:29105"/>
        <label>1</label>
    </ligand>
</feature>
<accession>A0A914CBB9</accession>
<feature type="binding site" evidence="9">
    <location>
        <position position="202"/>
    </location>
    <ligand>
        <name>Zn(2+)</name>
        <dbReference type="ChEBI" id="CHEBI:29105"/>
        <label>2</label>
    </ligand>
</feature>
<dbReference type="InterPro" id="IPR011011">
    <property type="entry name" value="Znf_FYVE_PHD"/>
</dbReference>
<feature type="binding site" evidence="9">
    <location>
        <position position="224"/>
    </location>
    <ligand>
        <name>Zn(2+)</name>
        <dbReference type="ChEBI" id="CHEBI:29105"/>
        <label>2</label>
    </ligand>
</feature>
<dbReference type="AlphaFoldDB" id="A0A914CBB9"/>
<evidence type="ECO:0000256" key="7">
    <source>
        <dbReference type="ARBA" id="ARBA00023242"/>
    </source>
</evidence>
<evidence type="ECO:0000256" key="10">
    <source>
        <dbReference type="PROSITE-ProRule" id="PRU00146"/>
    </source>
</evidence>
<dbReference type="FunFam" id="3.30.40.10:FF:000016">
    <property type="entry name" value="Inhibitor of growth protein"/>
    <property type="match status" value="1"/>
</dbReference>
<evidence type="ECO:0000259" key="13">
    <source>
        <dbReference type="PROSITE" id="PS50016"/>
    </source>
</evidence>
<dbReference type="InterPro" id="IPR019786">
    <property type="entry name" value="Zinc_finger_PHD-type_CS"/>
</dbReference>
<feature type="binding site" evidence="9">
    <location>
        <position position="211"/>
    </location>
    <ligand>
        <name>Zn(2+)</name>
        <dbReference type="ChEBI" id="CHEBI:29105"/>
        <label>1</label>
    </ligand>
</feature>
<evidence type="ECO:0000256" key="11">
    <source>
        <dbReference type="RuleBase" id="RU361213"/>
    </source>
</evidence>
<comment type="similarity">
    <text evidence="2 11">Belongs to the ING family.</text>
</comment>
<comment type="subcellular location">
    <subcellularLocation>
        <location evidence="1 11">Nucleus</location>
    </subcellularLocation>
</comment>
<comment type="domain">
    <text evidence="11">The PHD-type zinc finger mediates the binding to H3K4me3.</text>
</comment>
<feature type="domain" description="PHD-type" evidence="13">
    <location>
        <begin position="181"/>
        <end position="230"/>
    </location>
</feature>
<name>A0A914CBB9_9BILA</name>
<evidence type="ECO:0000256" key="1">
    <source>
        <dbReference type="ARBA" id="ARBA00004123"/>
    </source>
</evidence>
<keyword evidence="3 9" id="KW-0479">Metal-binding</keyword>
<keyword evidence="7 11" id="KW-0539">Nucleus</keyword>
<feature type="binding site" evidence="9">
    <location>
        <position position="208"/>
    </location>
    <ligand>
        <name>Zn(2+)</name>
        <dbReference type="ChEBI" id="CHEBI:29105"/>
        <label>1</label>
    </ligand>
</feature>
<dbReference type="InterPro" id="IPR028651">
    <property type="entry name" value="ING_fam"/>
</dbReference>
<evidence type="ECO:0000256" key="3">
    <source>
        <dbReference type="ARBA" id="ARBA00022723"/>
    </source>
</evidence>
<evidence type="ECO:0000313" key="15">
    <source>
        <dbReference type="WBParaSite" id="ACRNAN_Path_760.g2877.t1"/>
    </source>
</evidence>
<keyword evidence="14" id="KW-1185">Reference proteome</keyword>
<feature type="binding site" evidence="9">
    <location>
        <position position="186"/>
    </location>
    <ligand>
        <name>Zn(2+)</name>
        <dbReference type="ChEBI" id="CHEBI:29105"/>
        <label>1</label>
    </ligand>
</feature>
<evidence type="ECO:0000256" key="12">
    <source>
        <dbReference type="SAM" id="MobiDB-lite"/>
    </source>
</evidence>
<feature type="site" description="Histone H3K4me3 binding" evidence="8">
    <location>
        <position position="183"/>
    </location>
</feature>
<protein>
    <recommendedName>
        <fullName evidence="11">Inhibitor of growth protein</fullName>
    </recommendedName>
</protein>
<dbReference type="SMART" id="SM01408">
    <property type="entry name" value="ING"/>
    <property type="match status" value="1"/>
</dbReference>
<dbReference type="Gene3D" id="6.10.140.1740">
    <property type="match status" value="1"/>
</dbReference>
<feature type="binding site" evidence="9">
    <location>
        <position position="227"/>
    </location>
    <ligand>
        <name>Zn(2+)</name>
        <dbReference type="ChEBI" id="CHEBI:29105"/>
        <label>2</label>
    </ligand>
</feature>
<evidence type="ECO:0000256" key="4">
    <source>
        <dbReference type="ARBA" id="ARBA00022771"/>
    </source>
</evidence>
<dbReference type="GO" id="GO:0006325">
    <property type="term" value="P:chromatin organization"/>
    <property type="evidence" value="ECO:0007669"/>
    <property type="project" value="UniProtKB-KW"/>
</dbReference>
<dbReference type="WBParaSite" id="ACRNAN_Path_760.g2877.t1">
    <property type="protein sequence ID" value="ACRNAN_Path_760.g2877.t1"/>
    <property type="gene ID" value="ACRNAN_Path_760.g2877"/>
</dbReference>
<dbReference type="Gene3D" id="3.30.40.10">
    <property type="entry name" value="Zinc/RING finger domain, C3HC4 (zinc finger)"/>
    <property type="match status" value="1"/>
</dbReference>
<dbReference type="InterPro" id="IPR001965">
    <property type="entry name" value="Znf_PHD"/>
</dbReference>
<dbReference type="Pfam" id="PF12998">
    <property type="entry name" value="ING"/>
    <property type="match status" value="1"/>
</dbReference>
<evidence type="ECO:0000256" key="9">
    <source>
        <dbReference type="PIRSR" id="PIRSR628651-51"/>
    </source>
</evidence>
<reference evidence="15" key="1">
    <citation type="submission" date="2022-11" db="UniProtKB">
        <authorList>
            <consortium name="WormBaseParasite"/>
        </authorList>
    </citation>
    <scope>IDENTIFICATION</scope>
</reference>
<dbReference type="InterPro" id="IPR019787">
    <property type="entry name" value="Znf_PHD-finger"/>
</dbReference>
<organism evidence="14 15">
    <name type="scientific">Acrobeloides nanus</name>
    <dbReference type="NCBI Taxonomy" id="290746"/>
    <lineage>
        <taxon>Eukaryota</taxon>
        <taxon>Metazoa</taxon>
        <taxon>Ecdysozoa</taxon>
        <taxon>Nematoda</taxon>
        <taxon>Chromadorea</taxon>
        <taxon>Rhabditida</taxon>
        <taxon>Tylenchina</taxon>
        <taxon>Cephalobomorpha</taxon>
        <taxon>Cephaloboidea</taxon>
        <taxon>Cephalobidae</taxon>
        <taxon>Acrobeloides</taxon>
    </lineage>
</organism>
<feature type="site" description="Histone H3K4me3 binding" evidence="8">
    <location>
        <position position="198"/>
    </location>
</feature>
<dbReference type="PANTHER" id="PTHR10333:SF42">
    <property type="entry name" value="INHIBITOR OF GROWTH PROTEIN 5"/>
    <property type="match status" value="1"/>
</dbReference>
<sequence>MSLAQVLEQYMSGLPNLSANLKKNLAEIHRLDSECQKKNTENQRKIHNTIKNWKNIPKESRAKAYHDIKAQFNDMRNLSEDKIKLASQTYELVDRYIIRLDNDTAKFQASIRQKFADAAAQLQEGSQEVEVTNSRKRKSGIARKDNKKPNDRKSEHAPIPDFQNFVDTAPLVDMPVDPNEPTYCICHQVSFGQMVCCDNKSCPIEWFHFQCVGLTSKPRGKWFCPRCTEKFRRKKSLSDK</sequence>
<feature type="site" description="Histone H3K4me3 binding" evidence="8">
    <location>
        <position position="206"/>
    </location>
</feature>
<dbReference type="SUPFAM" id="SSF57903">
    <property type="entry name" value="FYVE/PHD zinc finger"/>
    <property type="match status" value="1"/>
</dbReference>
<evidence type="ECO:0000256" key="6">
    <source>
        <dbReference type="ARBA" id="ARBA00022853"/>
    </source>
</evidence>
<evidence type="ECO:0000256" key="2">
    <source>
        <dbReference type="ARBA" id="ARBA00010210"/>
    </source>
</evidence>
<proteinExistence type="inferred from homology"/>
<feature type="site" description="Histone H3K4me3 binding" evidence="8">
    <location>
        <position position="194"/>
    </location>
</feature>
<feature type="compositionally biased region" description="Basic and acidic residues" evidence="12">
    <location>
        <begin position="142"/>
        <end position="158"/>
    </location>
</feature>
<dbReference type="PROSITE" id="PS01359">
    <property type="entry name" value="ZF_PHD_1"/>
    <property type="match status" value="1"/>
</dbReference>
<dbReference type="InterPro" id="IPR024610">
    <property type="entry name" value="ING_N_histone-binding"/>
</dbReference>
<feature type="region of interest" description="Disordered" evidence="12">
    <location>
        <begin position="122"/>
        <end position="159"/>
    </location>
</feature>
<feature type="compositionally biased region" description="Polar residues" evidence="12">
    <location>
        <begin position="123"/>
        <end position="132"/>
    </location>
</feature>
<keyword evidence="5 9" id="KW-0862">Zinc</keyword>
<keyword evidence="4 10" id="KW-0863">Zinc-finger</keyword>
<comment type="subunit">
    <text evidence="11">Component of an histone acetyltransferase complex. Interacts with H3K4me3 and to a lesser extent with H3K4me2.</text>
</comment>
<dbReference type="CDD" id="cd16859">
    <property type="entry name" value="ING_ING4_5"/>
    <property type="match status" value="1"/>
</dbReference>
<dbReference type="PANTHER" id="PTHR10333">
    <property type="entry name" value="INHIBITOR OF GROWTH PROTEIN"/>
    <property type="match status" value="1"/>
</dbReference>
<evidence type="ECO:0000256" key="5">
    <source>
        <dbReference type="ARBA" id="ARBA00022833"/>
    </source>
</evidence>
<dbReference type="Proteomes" id="UP000887540">
    <property type="component" value="Unplaced"/>
</dbReference>
<feature type="binding site" evidence="9">
    <location>
        <position position="197"/>
    </location>
    <ligand>
        <name>Zn(2+)</name>
        <dbReference type="ChEBI" id="CHEBI:29105"/>
        <label>2</label>
    </ligand>
</feature>
<dbReference type="PROSITE" id="PS50016">
    <property type="entry name" value="ZF_PHD_2"/>
    <property type="match status" value="1"/>
</dbReference>
<evidence type="ECO:0000256" key="8">
    <source>
        <dbReference type="PIRSR" id="PIRSR628651-50"/>
    </source>
</evidence>
<dbReference type="InterPro" id="IPR013083">
    <property type="entry name" value="Znf_RING/FYVE/PHD"/>
</dbReference>
<dbReference type="GO" id="GO:0008270">
    <property type="term" value="F:zinc ion binding"/>
    <property type="evidence" value="ECO:0007669"/>
    <property type="project" value="UniProtKB-KW"/>
</dbReference>
<keyword evidence="6 11" id="KW-0156">Chromatin regulator</keyword>